<feature type="compositionally biased region" description="Low complexity" evidence="15">
    <location>
        <begin position="931"/>
        <end position="948"/>
    </location>
</feature>
<dbReference type="GO" id="GO:0005634">
    <property type="term" value="C:nucleus"/>
    <property type="evidence" value="ECO:0007669"/>
    <property type="project" value="TreeGrafter"/>
</dbReference>
<dbReference type="InterPro" id="IPR030559">
    <property type="entry name" value="PolZ_Rev3"/>
</dbReference>
<feature type="compositionally biased region" description="Polar residues" evidence="15">
    <location>
        <begin position="949"/>
        <end position="960"/>
    </location>
</feature>
<feature type="compositionally biased region" description="Acidic residues" evidence="15">
    <location>
        <begin position="487"/>
        <end position="498"/>
    </location>
</feature>
<feature type="region of interest" description="Disordered" evidence="15">
    <location>
        <begin position="838"/>
        <end position="1062"/>
    </location>
</feature>
<evidence type="ECO:0000256" key="3">
    <source>
        <dbReference type="ARBA" id="ARBA00012417"/>
    </source>
</evidence>
<evidence type="ECO:0000256" key="2">
    <source>
        <dbReference type="ARBA" id="ARBA00005755"/>
    </source>
</evidence>
<dbReference type="Proteomes" id="UP000009192">
    <property type="component" value="Unassembled WGS sequence"/>
</dbReference>
<dbReference type="Gene3D" id="1.10.132.60">
    <property type="entry name" value="DNA polymerase family B, C-terminal domain"/>
    <property type="match status" value="1"/>
</dbReference>
<dbReference type="Gene3D" id="3.30.420.10">
    <property type="entry name" value="Ribonuclease H-like superfamily/Ribonuclease H"/>
    <property type="match status" value="1"/>
</dbReference>
<evidence type="ECO:0000313" key="22">
    <source>
        <dbReference type="Proteomes" id="UP000009192"/>
    </source>
</evidence>
<keyword evidence="13" id="KW-0234">DNA repair</keyword>
<feature type="compositionally biased region" description="Polar residues" evidence="15">
    <location>
        <begin position="1051"/>
        <end position="1062"/>
    </location>
</feature>
<feature type="region of interest" description="Disordered" evidence="15">
    <location>
        <begin position="789"/>
        <end position="824"/>
    </location>
</feature>
<dbReference type="GO" id="GO:0003887">
    <property type="term" value="F:DNA-directed DNA polymerase activity"/>
    <property type="evidence" value="ECO:0007669"/>
    <property type="project" value="UniProtKB-KW"/>
</dbReference>
<feature type="compositionally biased region" description="Low complexity" evidence="15">
    <location>
        <begin position="995"/>
        <end position="1007"/>
    </location>
</feature>
<dbReference type="OrthoDB" id="2414538at2759"/>
<dbReference type="KEGG" id="dmo:Dmoj_GI19991"/>
<dbReference type="InterPro" id="IPR056435">
    <property type="entry name" value="DPOD/Z_N"/>
</dbReference>
<evidence type="ECO:0000259" key="17">
    <source>
        <dbReference type="Pfam" id="PF03104"/>
    </source>
</evidence>
<dbReference type="InParanoid" id="B4KSY2"/>
<feature type="domain" description="DNA-directed DNA polymerase family B exonuclease" evidence="17">
    <location>
        <begin position="1464"/>
        <end position="1598"/>
    </location>
</feature>
<evidence type="ECO:0000256" key="11">
    <source>
        <dbReference type="ARBA" id="ARBA00023004"/>
    </source>
</evidence>
<dbReference type="InterPro" id="IPR017964">
    <property type="entry name" value="DNA-dir_DNA_pol_B_CS"/>
</dbReference>
<dbReference type="InterPro" id="IPR006172">
    <property type="entry name" value="DNA-dir_DNA_pol_B"/>
</dbReference>
<feature type="domain" description="C4-type zinc-finger of DNA polymerase delta" evidence="18">
    <location>
        <begin position="2162"/>
        <end position="2227"/>
    </location>
</feature>
<comment type="catalytic activity">
    <reaction evidence="14">
        <text>DNA(n) + a 2'-deoxyribonucleoside 5'-triphosphate = DNA(n+1) + diphosphate</text>
        <dbReference type="Rhea" id="RHEA:22508"/>
        <dbReference type="Rhea" id="RHEA-COMP:17339"/>
        <dbReference type="Rhea" id="RHEA-COMP:17340"/>
        <dbReference type="ChEBI" id="CHEBI:33019"/>
        <dbReference type="ChEBI" id="CHEBI:61560"/>
        <dbReference type="ChEBI" id="CHEBI:173112"/>
        <dbReference type="EC" id="2.7.7.7"/>
    </reaction>
</comment>
<evidence type="ECO:0000259" key="19">
    <source>
        <dbReference type="Pfam" id="PF24055"/>
    </source>
</evidence>
<feature type="region of interest" description="Disordered" evidence="15">
    <location>
        <begin position="663"/>
        <end position="772"/>
    </location>
</feature>
<proteinExistence type="inferred from homology"/>
<dbReference type="InterPro" id="IPR043502">
    <property type="entry name" value="DNA/RNA_pol_sf"/>
</dbReference>
<dbReference type="InterPro" id="IPR006134">
    <property type="entry name" value="DNA-dir_DNA_pol_B_multi_dom"/>
</dbReference>
<dbReference type="InterPro" id="IPR006133">
    <property type="entry name" value="DNA-dir_DNA_pol_B_exonuc"/>
</dbReference>
<dbReference type="HOGENOM" id="CLU_000203_3_1_1"/>
<dbReference type="SUPFAM" id="SSF53098">
    <property type="entry name" value="Ribonuclease H-like"/>
    <property type="match status" value="1"/>
</dbReference>
<dbReference type="eggNOG" id="KOG0968">
    <property type="taxonomic scope" value="Eukaryota"/>
</dbReference>
<dbReference type="Gene3D" id="3.30.342.10">
    <property type="entry name" value="DNA Polymerase, chain B, domain 1"/>
    <property type="match status" value="1"/>
</dbReference>
<dbReference type="CDD" id="cd05778">
    <property type="entry name" value="DNA_polB_zeta_exo"/>
    <property type="match status" value="1"/>
</dbReference>
<evidence type="ECO:0000256" key="7">
    <source>
        <dbReference type="ARBA" id="ARBA00022723"/>
    </source>
</evidence>
<name>B4KSY2_DROMO</name>
<feature type="domain" description="DNA polymerase delta/zeta catalytic subunit N-terminal" evidence="19">
    <location>
        <begin position="62"/>
        <end position="140"/>
    </location>
</feature>
<dbReference type="PRINTS" id="PR00106">
    <property type="entry name" value="DNAPOLB"/>
</dbReference>
<evidence type="ECO:0000256" key="12">
    <source>
        <dbReference type="ARBA" id="ARBA00023014"/>
    </source>
</evidence>
<feature type="region of interest" description="Disordered" evidence="15">
    <location>
        <begin position="1249"/>
        <end position="1269"/>
    </location>
</feature>
<evidence type="ECO:0000256" key="5">
    <source>
        <dbReference type="ARBA" id="ARBA00022679"/>
    </source>
</evidence>
<dbReference type="GO" id="GO:0003677">
    <property type="term" value="F:DNA binding"/>
    <property type="evidence" value="ECO:0007669"/>
    <property type="project" value="InterPro"/>
</dbReference>
<feature type="compositionally biased region" description="Polar residues" evidence="15">
    <location>
        <begin position="1020"/>
        <end position="1033"/>
    </location>
</feature>
<dbReference type="InterPro" id="IPR025687">
    <property type="entry name" value="Znf-C4pol"/>
</dbReference>
<dbReference type="Pfam" id="PF14260">
    <property type="entry name" value="zf-C4pol"/>
    <property type="match status" value="1"/>
</dbReference>
<evidence type="ECO:0000259" key="18">
    <source>
        <dbReference type="Pfam" id="PF14260"/>
    </source>
</evidence>
<feature type="region of interest" description="Disordered" evidence="15">
    <location>
        <begin position="476"/>
        <end position="502"/>
    </location>
</feature>
<dbReference type="GO" id="GO:0043150">
    <property type="term" value="P:DNA synthesis involved in double-strand break repair via homologous recombination"/>
    <property type="evidence" value="ECO:0007669"/>
    <property type="project" value="EnsemblMetazoa"/>
</dbReference>
<dbReference type="SUPFAM" id="SSF56672">
    <property type="entry name" value="DNA/RNA polymerases"/>
    <property type="match status" value="1"/>
</dbReference>
<reference evidence="21 22" key="1">
    <citation type="journal article" date="2007" name="Nature">
        <title>Evolution of genes and genomes on the Drosophila phylogeny.</title>
        <authorList>
            <consortium name="Drosophila 12 Genomes Consortium"/>
            <person name="Clark A.G."/>
            <person name="Eisen M.B."/>
            <person name="Smith D.R."/>
            <person name="Bergman C.M."/>
            <person name="Oliver B."/>
            <person name="Markow T.A."/>
            <person name="Kaufman T.C."/>
            <person name="Kellis M."/>
            <person name="Gelbart W."/>
            <person name="Iyer V.N."/>
            <person name="Pollard D.A."/>
            <person name="Sackton T.B."/>
            <person name="Larracuente A.M."/>
            <person name="Singh N.D."/>
            <person name="Abad J.P."/>
            <person name="Abt D.N."/>
            <person name="Adryan B."/>
            <person name="Aguade M."/>
            <person name="Akashi H."/>
            <person name="Anderson W.W."/>
            <person name="Aquadro C.F."/>
            <person name="Ardell D.H."/>
            <person name="Arguello R."/>
            <person name="Artieri C.G."/>
            <person name="Barbash D.A."/>
            <person name="Barker D."/>
            <person name="Barsanti P."/>
            <person name="Batterham P."/>
            <person name="Batzoglou S."/>
            <person name="Begun D."/>
            <person name="Bhutkar A."/>
            <person name="Blanco E."/>
            <person name="Bosak S.A."/>
            <person name="Bradley R.K."/>
            <person name="Brand A.D."/>
            <person name="Brent M.R."/>
            <person name="Brooks A.N."/>
            <person name="Brown R.H."/>
            <person name="Butlin R.K."/>
            <person name="Caggese C."/>
            <person name="Calvi B.R."/>
            <person name="Bernardo de Carvalho A."/>
            <person name="Caspi A."/>
            <person name="Castrezana S."/>
            <person name="Celniker S.E."/>
            <person name="Chang J.L."/>
            <person name="Chapple C."/>
            <person name="Chatterji S."/>
            <person name="Chinwalla A."/>
            <person name="Civetta A."/>
            <person name="Clifton S.W."/>
            <person name="Comeron J.M."/>
            <person name="Costello J.C."/>
            <person name="Coyne J.A."/>
            <person name="Daub J."/>
            <person name="David R.G."/>
            <person name="Delcher A.L."/>
            <person name="Delehaunty K."/>
            <person name="Do C.B."/>
            <person name="Ebling H."/>
            <person name="Edwards K."/>
            <person name="Eickbush T."/>
            <person name="Evans J.D."/>
            <person name="Filipski A."/>
            <person name="Findeiss S."/>
            <person name="Freyhult E."/>
            <person name="Fulton L."/>
            <person name="Fulton R."/>
            <person name="Garcia A.C."/>
            <person name="Gardiner A."/>
            <person name="Garfield D.A."/>
            <person name="Garvin B.E."/>
            <person name="Gibson G."/>
            <person name="Gilbert D."/>
            <person name="Gnerre S."/>
            <person name="Godfrey J."/>
            <person name="Good R."/>
            <person name="Gotea V."/>
            <person name="Gravely B."/>
            <person name="Greenberg A.J."/>
            <person name="Griffiths-Jones S."/>
            <person name="Gross S."/>
            <person name="Guigo R."/>
            <person name="Gustafson E.A."/>
            <person name="Haerty W."/>
            <person name="Hahn M.W."/>
            <person name="Halligan D.L."/>
            <person name="Halpern A.L."/>
            <person name="Halter G.M."/>
            <person name="Han M.V."/>
            <person name="Heger A."/>
            <person name="Hillier L."/>
            <person name="Hinrichs A.S."/>
            <person name="Holmes I."/>
            <person name="Hoskins R.A."/>
            <person name="Hubisz M.J."/>
            <person name="Hultmark D."/>
            <person name="Huntley M.A."/>
            <person name="Jaffe D.B."/>
            <person name="Jagadeeshan S."/>
            <person name="Jeck W.R."/>
            <person name="Johnson J."/>
            <person name="Jones C.D."/>
            <person name="Jordan W.C."/>
            <person name="Karpen G.H."/>
            <person name="Kataoka E."/>
            <person name="Keightley P.D."/>
            <person name="Kheradpour P."/>
            <person name="Kirkness E.F."/>
            <person name="Koerich L.B."/>
            <person name="Kristiansen K."/>
            <person name="Kudrna D."/>
            <person name="Kulathinal R.J."/>
            <person name="Kumar S."/>
            <person name="Kwok R."/>
            <person name="Lander E."/>
            <person name="Langley C.H."/>
            <person name="Lapoint R."/>
            <person name="Lazzaro B.P."/>
            <person name="Lee S.J."/>
            <person name="Levesque L."/>
            <person name="Li R."/>
            <person name="Lin C.F."/>
            <person name="Lin M.F."/>
            <person name="Lindblad-Toh K."/>
            <person name="Llopart A."/>
            <person name="Long M."/>
            <person name="Low L."/>
            <person name="Lozovsky E."/>
            <person name="Lu J."/>
            <person name="Luo M."/>
            <person name="Machado C.A."/>
            <person name="Makalowski W."/>
            <person name="Marzo M."/>
            <person name="Matsuda M."/>
            <person name="Matzkin L."/>
            <person name="McAllister B."/>
            <person name="McBride C.S."/>
            <person name="McKernan B."/>
            <person name="McKernan K."/>
            <person name="Mendez-Lago M."/>
            <person name="Minx P."/>
            <person name="Mollenhauer M.U."/>
            <person name="Montooth K."/>
            <person name="Mount S.M."/>
            <person name="Mu X."/>
            <person name="Myers E."/>
            <person name="Negre B."/>
            <person name="Newfeld S."/>
            <person name="Nielsen R."/>
            <person name="Noor M.A."/>
            <person name="O'Grady P."/>
            <person name="Pachter L."/>
            <person name="Papaceit M."/>
            <person name="Parisi M.J."/>
            <person name="Parisi M."/>
            <person name="Parts L."/>
            <person name="Pedersen J.S."/>
            <person name="Pesole G."/>
            <person name="Phillippy A.M."/>
            <person name="Ponting C.P."/>
            <person name="Pop M."/>
            <person name="Porcelli D."/>
            <person name="Powell J.R."/>
            <person name="Prohaska S."/>
            <person name="Pruitt K."/>
            <person name="Puig M."/>
            <person name="Quesneville H."/>
            <person name="Ram K.R."/>
            <person name="Rand D."/>
            <person name="Rasmussen M.D."/>
            <person name="Reed L.K."/>
            <person name="Reenan R."/>
            <person name="Reily A."/>
            <person name="Remington K.A."/>
            <person name="Rieger T.T."/>
            <person name="Ritchie M.G."/>
            <person name="Robin C."/>
            <person name="Rogers Y.H."/>
            <person name="Rohde C."/>
            <person name="Rozas J."/>
            <person name="Rubenfield M.J."/>
            <person name="Ruiz A."/>
            <person name="Russo S."/>
            <person name="Salzberg S.L."/>
            <person name="Sanchez-Gracia A."/>
            <person name="Saranga D.J."/>
            <person name="Sato H."/>
            <person name="Schaeffer S.W."/>
            <person name="Schatz M.C."/>
            <person name="Schlenke T."/>
            <person name="Schwartz R."/>
            <person name="Segarra C."/>
            <person name="Singh R.S."/>
            <person name="Sirot L."/>
            <person name="Sirota M."/>
            <person name="Sisneros N.B."/>
            <person name="Smith C.D."/>
            <person name="Smith T.F."/>
            <person name="Spieth J."/>
            <person name="Stage D.E."/>
            <person name="Stark A."/>
            <person name="Stephan W."/>
            <person name="Strausberg R.L."/>
            <person name="Strempel S."/>
            <person name="Sturgill D."/>
            <person name="Sutton G."/>
            <person name="Sutton G.G."/>
            <person name="Tao W."/>
            <person name="Teichmann S."/>
            <person name="Tobari Y.N."/>
            <person name="Tomimura Y."/>
            <person name="Tsolas J.M."/>
            <person name="Valente V.L."/>
            <person name="Venter E."/>
            <person name="Venter J.C."/>
            <person name="Vicario S."/>
            <person name="Vieira F.G."/>
            <person name="Vilella A.J."/>
            <person name="Villasante A."/>
            <person name="Walenz B."/>
            <person name="Wang J."/>
            <person name="Wasserman M."/>
            <person name="Watts T."/>
            <person name="Wilson D."/>
            <person name="Wilson R.K."/>
            <person name="Wing R.A."/>
            <person name="Wolfner M.F."/>
            <person name="Wong A."/>
            <person name="Wong G.K."/>
            <person name="Wu C.I."/>
            <person name="Wu G."/>
            <person name="Yamamoto D."/>
            <person name="Yang H.P."/>
            <person name="Yang S.P."/>
            <person name="Yorke J.A."/>
            <person name="Yoshida K."/>
            <person name="Zdobnov E."/>
            <person name="Zhang P."/>
            <person name="Zhang Y."/>
            <person name="Zimin A.V."/>
            <person name="Baldwin J."/>
            <person name="Abdouelleil A."/>
            <person name="Abdulkadir J."/>
            <person name="Abebe A."/>
            <person name="Abera B."/>
            <person name="Abreu J."/>
            <person name="Acer S.C."/>
            <person name="Aftuck L."/>
            <person name="Alexander A."/>
            <person name="An P."/>
            <person name="Anderson E."/>
            <person name="Anderson S."/>
            <person name="Arachi H."/>
            <person name="Azer M."/>
            <person name="Bachantsang P."/>
            <person name="Barry A."/>
            <person name="Bayul T."/>
            <person name="Berlin A."/>
            <person name="Bessette D."/>
            <person name="Bloom T."/>
            <person name="Blye J."/>
            <person name="Boguslavskiy L."/>
            <person name="Bonnet C."/>
            <person name="Boukhgalter B."/>
            <person name="Bourzgui I."/>
            <person name="Brown A."/>
            <person name="Cahill P."/>
            <person name="Channer S."/>
            <person name="Cheshatsang Y."/>
            <person name="Chuda L."/>
            <person name="Citroen M."/>
            <person name="Collymore A."/>
            <person name="Cooke P."/>
            <person name="Costello M."/>
            <person name="D'Aco K."/>
            <person name="Daza R."/>
            <person name="De Haan G."/>
            <person name="DeGray S."/>
            <person name="DeMaso C."/>
            <person name="Dhargay N."/>
            <person name="Dooley K."/>
            <person name="Dooley E."/>
            <person name="Doricent M."/>
            <person name="Dorje P."/>
            <person name="Dorjee K."/>
            <person name="Dupes A."/>
            <person name="Elong R."/>
            <person name="Falk J."/>
            <person name="Farina A."/>
            <person name="Faro S."/>
            <person name="Ferguson D."/>
            <person name="Fisher S."/>
            <person name="Foley C.D."/>
            <person name="Franke A."/>
            <person name="Friedrich D."/>
            <person name="Gadbois L."/>
            <person name="Gearin G."/>
            <person name="Gearin C.R."/>
            <person name="Giannoukos G."/>
            <person name="Goode T."/>
            <person name="Graham J."/>
            <person name="Grandbois E."/>
            <person name="Grewal S."/>
            <person name="Gyaltsen K."/>
            <person name="Hafez N."/>
            <person name="Hagos B."/>
            <person name="Hall J."/>
            <person name="Henson C."/>
            <person name="Hollinger A."/>
            <person name="Honan T."/>
            <person name="Huard M.D."/>
            <person name="Hughes L."/>
            <person name="Hurhula B."/>
            <person name="Husby M.E."/>
            <person name="Kamat A."/>
            <person name="Kanga B."/>
            <person name="Kashin S."/>
            <person name="Khazanovich D."/>
            <person name="Kisner P."/>
            <person name="Lance K."/>
            <person name="Lara M."/>
            <person name="Lee W."/>
            <person name="Lennon N."/>
            <person name="Letendre F."/>
            <person name="LeVine R."/>
            <person name="Lipovsky A."/>
            <person name="Liu X."/>
            <person name="Liu J."/>
            <person name="Liu S."/>
            <person name="Lokyitsang T."/>
            <person name="Lokyitsang Y."/>
            <person name="Lubonja R."/>
            <person name="Lui A."/>
            <person name="MacDonald P."/>
            <person name="Magnisalis V."/>
            <person name="Maru K."/>
            <person name="Matthews C."/>
            <person name="McCusker W."/>
            <person name="McDonough S."/>
            <person name="Mehta T."/>
            <person name="Meldrim J."/>
            <person name="Meneus L."/>
            <person name="Mihai O."/>
            <person name="Mihalev A."/>
            <person name="Mihova T."/>
            <person name="Mittelman R."/>
            <person name="Mlenga V."/>
            <person name="Montmayeur A."/>
            <person name="Mulrain L."/>
            <person name="Navidi A."/>
            <person name="Naylor J."/>
            <person name="Negash T."/>
            <person name="Nguyen T."/>
            <person name="Nguyen N."/>
            <person name="Nicol R."/>
            <person name="Norbu C."/>
            <person name="Norbu N."/>
            <person name="Novod N."/>
            <person name="O'Neill B."/>
            <person name="Osman S."/>
            <person name="Markiewicz E."/>
            <person name="Oyono O.L."/>
            <person name="Patti C."/>
            <person name="Phunkhang P."/>
            <person name="Pierre F."/>
            <person name="Priest M."/>
            <person name="Raghuraman S."/>
            <person name="Rege F."/>
            <person name="Reyes R."/>
            <person name="Rise C."/>
            <person name="Rogov P."/>
            <person name="Ross K."/>
            <person name="Ryan E."/>
            <person name="Settipalli S."/>
            <person name="Shea T."/>
            <person name="Sherpa N."/>
            <person name="Shi L."/>
            <person name="Shih D."/>
            <person name="Sparrow T."/>
            <person name="Spaulding J."/>
            <person name="Stalker J."/>
            <person name="Stange-Thomann N."/>
            <person name="Stavropoulos S."/>
            <person name="Stone C."/>
            <person name="Strader C."/>
            <person name="Tesfaye S."/>
            <person name="Thomson T."/>
            <person name="Thoulutsang Y."/>
            <person name="Thoulutsang D."/>
            <person name="Topham K."/>
            <person name="Topping I."/>
            <person name="Tsamla T."/>
            <person name="Vassiliev H."/>
            <person name="Vo A."/>
            <person name="Wangchuk T."/>
            <person name="Wangdi T."/>
            <person name="Weiand M."/>
            <person name="Wilkinson J."/>
            <person name="Wilson A."/>
            <person name="Yadav S."/>
            <person name="Young G."/>
            <person name="Yu Q."/>
            <person name="Zembek L."/>
            <person name="Zhong D."/>
            <person name="Zimmer A."/>
            <person name="Zwirko Z."/>
            <person name="Jaffe D.B."/>
            <person name="Alvarez P."/>
            <person name="Brockman W."/>
            <person name="Butler J."/>
            <person name="Chin C."/>
            <person name="Gnerre S."/>
            <person name="Grabherr M."/>
            <person name="Kleber M."/>
            <person name="Mauceli E."/>
            <person name="MacCallum I."/>
        </authorList>
    </citation>
    <scope>NUCLEOTIDE SEQUENCE [LARGE SCALE GENOMIC DNA]</scope>
    <source>
        <strain evidence="22">Tucson 15081-1352.22</strain>
    </source>
</reference>
<dbReference type="Gene3D" id="3.90.1600.10">
    <property type="entry name" value="Palm domain of DNA polymerase"/>
    <property type="match status" value="1"/>
</dbReference>
<evidence type="ECO:0000313" key="21">
    <source>
        <dbReference type="EMBL" id="EDW08479.1"/>
    </source>
</evidence>
<feature type="compositionally biased region" description="Polar residues" evidence="15">
    <location>
        <begin position="861"/>
        <end position="887"/>
    </location>
</feature>
<evidence type="ECO:0000256" key="1">
    <source>
        <dbReference type="ARBA" id="ARBA00001966"/>
    </source>
</evidence>
<dbReference type="InterPro" id="IPR056447">
    <property type="entry name" value="REV3_N"/>
</dbReference>
<dbReference type="SMART" id="SM00486">
    <property type="entry name" value="POLBc"/>
    <property type="match status" value="1"/>
</dbReference>
<evidence type="ECO:0000259" key="16">
    <source>
        <dbReference type="Pfam" id="PF00136"/>
    </source>
</evidence>
<keyword evidence="12" id="KW-0411">Iron-sulfur</keyword>
<comment type="similarity">
    <text evidence="2">Belongs to the DNA polymerase type-B family.</text>
</comment>
<accession>B4KSY2</accession>
<dbReference type="Pfam" id="PF03104">
    <property type="entry name" value="DNA_pol_B_exo1"/>
    <property type="match status" value="1"/>
</dbReference>
<keyword evidence="11" id="KW-0408">Iron</keyword>
<dbReference type="GO" id="GO:0019985">
    <property type="term" value="P:translesion synthesis"/>
    <property type="evidence" value="ECO:0007669"/>
    <property type="project" value="InterPro"/>
</dbReference>
<dbReference type="OMA" id="CYSELRG"/>
<organism evidence="21 22">
    <name type="scientific">Drosophila mojavensis</name>
    <name type="common">Fruit fly</name>
    <dbReference type="NCBI Taxonomy" id="7230"/>
    <lineage>
        <taxon>Eukaryota</taxon>
        <taxon>Metazoa</taxon>
        <taxon>Ecdysozoa</taxon>
        <taxon>Arthropoda</taxon>
        <taxon>Hexapoda</taxon>
        <taxon>Insecta</taxon>
        <taxon>Pterygota</taxon>
        <taxon>Neoptera</taxon>
        <taxon>Endopterygota</taxon>
        <taxon>Diptera</taxon>
        <taxon>Brachycera</taxon>
        <taxon>Muscomorpha</taxon>
        <taxon>Ephydroidea</taxon>
        <taxon>Drosophilidae</taxon>
        <taxon>Drosophila</taxon>
    </lineage>
</organism>
<feature type="compositionally biased region" description="Polar residues" evidence="15">
    <location>
        <begin position="838"/>
        <end position="849"/>
    </location>
</feature>
<feature type="domain" description="DNA polymerase zeta catalytic subunit N-terminal" evidence="20">
    <location>
        <begin position="8"/>
        <end position="61"/>
    </location>
</feature>
<dbReference type="Gene3D" id="1.10.287.690">
    <property type="entry name" value="Helix hairpin bin"/>
    <property type="match status" value="1"/>
</dbReference>
<dbReference type="FunFam" id="3.30.420.10:FF:000024">
    <property type="entry name" value="DNA polymerase zeta catalytic subunit"/>
    <property type="match status" value="1"/>
</dbReference>
<dbReference type="GO" id="GO:0051536">
    <property type="term" value="F:iron-sulfur cluster binding"/>
    <property type="evidence" value="ECO:0007669"/>
    <property type="project" value="UniProtKB-KW"/>
</dbReference>
<dbReference type="GO" id="GO:0046872">
    <property type="term" value="F:metal ion binding"/>
    <property type="evidence" value="ECO:0007669"/>
    <property type="project" value="UniProtKB-KW"/>
</dbReference>
<sequence>MSDIDGIYSVRLVIADFYMEKPVFGLDPCYSELRGKEIKRVPIVRIFGANANGQKCCMHVHGVFPYFYIPYDKRDFETVERGILQIAMHLDKAINISLGQGSSNAQHVFKIQLVKGIPFYGYHRTEHQFFKIFMFNPRFVRRAANLLQSGAILNRNFNPHESHVPYILQFMIDYNLYGMSYLHVPLEVVKFRRQTEEDVVAYANVKPQQLLDPSSVKKVACSALEVDISSNFILNRFQLVTKTNSTHTNPGIEAIWHDEHVRRQKLAESYGGDSQKLNALPVLQVPPTQERPNVEIAESHHFYRAALESKLLSLDQTVSGEQTLADQTQISNINITLQTSAKEQRRQFNLQKLLVNAVYPEECSQYAQEQLINASTIQNHLSGSGSVHSPVQDAQNEDDAAFLDDTLVDEELQQQANGPVPHDATLREEDLELLEVLQQLEEENANESHIDLDSSLAQLSQQHKKFELTPELLDKQTAAAATQQPLSEDESDNSDDDNAAGNAHDFSVALDDIDELLLKLSQSQSVPGPATSQEREMPQIDGADDQLQRTPTKVKRGTQQRTPPRTPTTPKGRISRQQPRTPKSSAAKKYAPLPLTITSRSAQKQEQEAAAVMPVPASNAIKKRLSQQLETNVQSPAVSLRKKVAMSELRRKTISTDSFAELEALRDDSTPPRRSTRRSTRNMDKTHVACYLTPRQKNTPISEVFATEESLMEQKQPRRSKRKQAKQAEEDHPAPKANINLGKISPVADSPAATSDDEAIVSDTESDRSVARPNLRRLRRSFRESLLAKRATPLSKIKQCQSSDTPESGRSKSPESPMAQNVASPVAETPLCRTATSAMPANAKSQAIASPTPEISRRRAASSSMPENQKASSQILSSPMPHSSRSLTTASLERESSRSRTASSSSRVRETPLGRTVASPVPEVARSEATASPMSGSSRSRAASSSMRQNLRSQTTTSPVRETPLGRTVPRSQTAETPMPENPSSQAIATPMPESSNSRPSSTSVKSQILASPMPVRSVNPLSQLSTPVTPDQSLKVGATDETANEDVDTPQCSPRSLDNNTPELMKSFYEHSLIINSPSVFSDDIDSPQSSAQIKLEANANPTSTTADPNALVIAPLELPPSYEEVLHSCRKLDIPEYVFQQPFYSNPADVSKMTEVGFLVLRIPGNKLNDLEPFESSVLHSNQGLAAWRRKQLVSIGGPAILQRYRNEQQVREYFSSEQRLVMEPAMSPPSRQDAKLWLKARELHKQRQGEKEELRPAGNDVDSPIKIKRQKITMMLNEVDAEGGASGDEDGDLNCSGLTLTPMSQTPQHSGAAKSQARGTPLSSKMRSKRATKLQFEAAQEEQPSSSQSSEKSVSSNAALEALERSSFVRSISSGRNSHELSFGLTNATLDNTFGFKVNLENLQQAKADIECNYLTTMTLELFVPTRGELLPDPLHDEIRCLFYAIEHSLPEQSQSLPSKACGYIIVSDSQDILSEGRHHGLDADIELQVVQSEAQAFEALLALCTRWDADIYAGYEIEMSSWGYVIERAKHLCFNIAPLLSRVPTQKVRDFVDEERESFTDLDVEMKLCGRILLDVWRLMRSEIALTSYSFENVMYHILHKRCPWHSPRALSDWYASPCTRWIVLEYYLERVRGTLALLDQLDLLGRTSEMAKLIGIQFYEVLSRGSQFRVESMMLRIAKPKNLVPLSPSVQQRAHMRAPEYLALIMEPESRFYADPLIVLDFQSLYPSMIIAYNYCFSTCLGRVEHLGSNTPFEFGASMLRVSRQLLQQLLERDLVTISPCGVVFVKREVREGILPRMLSEILDTRLMVKQSMKLHRDSSALQRVLHSRQLGLKLMANVTYGYTAANFSGRMPAVEVGDSVVSKGRETLERAIKLVETNEKWNVRVVYGDTDSMFVLVPGRNRAEAFRIGEEIAEAVTQINPHPVKLKLEKVYQPCMLQTKKRYVGYMYETPEQEQPVYEAKGIETVRRDGCPAVAKMLEKVLRLLFETADVSQIKQYVCRQFTKLLSGRANLQDLIFAKEFRGLNGYKPTACVPALELTRKWMLKDPRRVPRRGERVPFCIINGPPGVQLIRLVRHPHEILANEGYKINAIYYITKAIIPPLNRCLLLIGADVNDWFSNLPRKLLMTPAQSTAGELLNRGNAKSTISQYFSTTNCIIECGRQTKAGICAECARMPTKCVVTLQAKLAQLDRGYRLTQQICQACCGRLGDLQCGSLDCPVLYVLEVKRRELQQMPFIRKQLEERFN</sequence>
<evidence type="ECO:0000256" key="15">
    <source>
        <dbReference type="SAM" id="MobiDB-lite"/>
    </source>
</evidence>
<evidence type="ECO:0000259" key="20">
    <source>
        <dbReference type="Pfam" id="PF24065"/>
    </source>
</evidence>
<keyword evidence="9" id="KW-0862">Zinc</keyword>
<feature type="compositionally biased region" description="Low complexity" evidence="15">
    <location>
        <begin position="559"/>
        <end position="572"/>
    </location>
</feature>
<feature type="compositionally biased region" description="Polar residues" evidence="15">
    <location>
        <begin position="970"/>
        <end position="988"/>
    </location>
</feature>
<feature type="compositionally biased region" description="Polar residues" evidence="15">
    <location>
        <begin position="1299"/>
        <end position="1312"/>
    </location>
</feature>
<dbReference type="Pfam" id="PF00136">
    <property type="entry name" value="DNA_pol_B"/>
    <property type="match status" value="1"/>
</dbReference>
<evidence type="ECO:0000256" key="4">
    <source>
        <dbReference type="ARBA" id="ARBA00021589"/>
    </source>
</evidence>
<keyword evidence="22" id="KW-1185">Reference proteome</keyword>
<dbReference type="FunCoup" id="B4KSY2">
    <property type="interactions" value="1630"/>
</dbReference>
<dbReference type="GO" id="GO:0000166">
    <property type="term" value="F:nucleotide binding"/>
    <property type="evidence" value="ECO:0007669"/>
    <property type="project" value="InterPro"/>
</dbReference>
<feature type="compositionally biased region" description="Low complexity" evidence="15">
    <location>
        <begin position="1338"/>
        <end position="1360"/>
    </location>
</feature>
<keyword evidence="5 21" id="KW-0808">Transferase</keyword>
<keyword evidence="7" id="KW-0479">Metal-binding</keyword>
<feature type="compositionally biased region" description="Polar residues" evidence="15">
    <location>
        <begin position="575"/>
        <end position="584"/>
    </location>
</feature>
<dbReference type="SMR" id="B4KSY2"/>
<feature type="region of interest" description="Disordered" evidence="15">
    <location>
        <begin position="1284"/>
        <end position="1360"/>
    </location>
</feature>
<comment type="cofactor">
    <cofactor evidence="1">
        <name>[4Fe-4S] cluster</name>
        <dbReference type="ChEBI" id="CHEBI:49883"/>
    </cofactor>
</comment>
<dbReference type="PANTHER" id="PTHR45812">
    <property type="entry name" value="DNA POLYMERASE ZETA CATALYTIC SUBUNIT"/>
    <property type="match status" value="1"/>
</dbReference>
<keyword evidence="6 21" id="KW-0548">Nucleotidyltransferase</keyword>
<dbReference type="CDD" id="cd05534">
    <property type="entry name" value="POLBc_zeta"/>
    <property type="match status" value="1"/>
</dbReference>
<dbReference type="FunFam" id="3.30.342.10:FF:000002">
    <property type="entry name" value="DNA polymerase zeta catalytic subunit isoform X1"/>
    <property type="match status" value="1"/>
</dbReference>
<dbReference type="Pfam" id="PF24055">
    <property type="entry name" value="POL3_N"/>
    <property type="match status" value="1"/>
</dbReference>
<dbReference type="PANTHER" id="PTHR45812:SF1">
    <property type="entry name" value="DNA POLYMERASE ZETA CATALYTIC SUBUNIT"/>
    <property type="match status" value="1"/>
</dbReference>
<gene>
    <name evidence="21" type="primary">Dmoj\GI19991</name>
    <name evidence="21" type="ORF">Dmoj_GI19991</name>
</gene>
<dbReference type="EC" id="2.7.7.7" evidence="3"/>
<dbReference type="FunFam" id="1.10.287.690:FF:000002">
    <property type="entry name" value="DNA polymerase zeta"/>
    <property type="match status" value="1"/>
</dbReference>
<feature type="compositionally biased region" description="Basic and acidic residues" evidence="15">
    <location>
        <begin position="1249"/>
        <end position="1258"/>
    </location>
</feature>
<dbReference type="Pfam" id="PF24065">
    <property type="entry name" value="REV3_N"/>
    <property type="match status" value="1"/>
</dbReference>
<evidence type="ECO:0000256" key="6">
    <source>
        <dbReference type="ARBA" id="ARBA00022695"/>
    </source>
</evidence>
<dbReference type="EMBL" id="CH933808">
    <property type="protein sequence ID" value="EDW08479.1"/>
    <property type="molecule type" value="Genomic_DNA"/>
</dbReference>
<evidence type="ECO:0000256" key="9">
    <source>
        <dbReference type="ARBA" id="ARBA00022833"/>
    </source>
</evidence>
<feature type="region of interest" description="Disordered" evidence="15">
    <location>
        <begin position="523"/>
        <end position="594"/>
    </location>
</feature>
<dbReference type="InterPro" id="IPR036397">
    <property type="entry name" value="RNaseH_sf"/>
</dbReference>
<protein>
    <recommendedName>
        <fullName evidence="4">DNA polymerase zeta catalytic subunit</fullName>
        <ecNumber evidence="3">2.7.7.7</ecNumber>
    </recommendedName>
</protein>
<dbReference type="FunFam" id="1.10.132.60:FF:000005">
    <property type="entry name" value="Putative DNA polymerase zeta catalytic subunit"/>
    <property type="match status" value="1"/>
</dbReference>
<dbReference type="PROSITE" id="PS00116">
    <property type="entry name" value="DNA_POLYMERASE_B"/>
    <property type="match status" value="1"/>
</dbReference>
<feature type="domain" description="DNA-directed DNA polymerase family B multifunctional" evidence="16">
    <location>
        <begin position="1662"/>
        <end position="2112"/>
    </location>
</feature>
<dbReference type="GO" id="GO:0016035">
    <property type="term" value="C:zeta DNA polymerase complex"/>
    <property type="evidence" value="ECO:0007669"/>
    <property type="project" value="EnsemblMetazoa"/>
</dbReference>
<keyword evidence="10" id="KW-0239">DNA-directed DNA polymerase</keyword>
<dbReference type="InterPro" id="IPR012337">
    <property type="entry name" value="RNaseH-like_sf"/>
</dbReference>
<evidence type="ECO:0000256" key="10">
    <source>
        <dbReference type="ARBA" id="ARBA00022932"/>
    </source>
</evidence>
<dbReference type="PhylomeDB" id="B4KSY2"/>
<dbReference type="InterPro" id="IPR042087">
    <property type="entry name" value="DNA_pol_B_thumb"/>
</dbReference>
<evidence type="ECO:0000256" key="13">
    <source>
        <dbReference type="ARBA" id="ARBA00023204"/>
    </source>
</evidence>
<keyword evidence="8" id="KW-0227">DNA damage</keyword>
<dbReference type="InterPro" id="IPR023211">
    <property type="entry name" value="DNA_pol_palm_dom_sf"/>
</dbReference>
<evidence type="ECO:0000256" key="14">
    <source>
        <dbReference type="ARBA" id="ARBA00049244"/>
    </source>
</evidence>
<evidence type="ECO:0000256" key="8">
    <source>
        <dbReference type="ARBA" id="ARBA00022763"/>
    </source>
</evidence>
<feature type="compositionally biased region" description="Polar residues" evidence="15">
    <location>
        <begin position="523"/>
        <end position="532"/>
    </location>
</feature>